<evidence type="ECO:0000256" key="6">
    <source>
        <dbReference type="ARBA" id="ARBA00040453"/>
    </source>
</evidence>
<evidence type="ECO:0000256" key="2">
    <source>
        <dbReference type="ARBA" id="ARBA00022490"/>
    </source>
</evidence>
<dbReference type="EMBL" id="CAJFCJ010000002">
    <property type="protein sequence ID" value="CAD5111978.1"/>
    <property type="molecule type" value="Genomic_DNA"/>
</dbReference>
<dbReference type="FunFam" id="2.130.10.10:FF:000273">
    <property type="entry name" value="WD repeat domain-containing protein 83"/>
    <property type="match status" value="1"/>
</dbReference>
<gene>
    <name evidence="9" type="ORF">DGYR_LOCUS1189</name>
</gene>
<comment type="caution">
    <text evidence="9">The sequence shown here is derived from an EMBL/GenBank/DDBJ whole genome shotgun (WGS) entry which is preliminary data.</text>
</comment>
<dbReference type="PROSITE" id="PS00678">
    <property type="entry name" value="WD_REPEATS_1"/>
    <property type="match status" value="1"/>
</dbReference>
<dbReference type="PROSITE" id="PS50082">
    <property type="entry name" value="WD_REPEATS_2"/>
    <property type="match status" value="3"/>
</dbReference>
<evidence type="ECO:0000256" key="5">
    <source>
        <dbReference type="ARBA" id="ARBA00038145"/>
    </source>
</evidence>
<dbReference type="PANTHER" id="PTHR22842:SF3">
    <property type="entry name" value="WD REPEAT DOMAIN-CONTAINING PROTEIN 83"/>
    <property type="match status" value="1"/>
</dbReference>
<dbReference type="Pfam" id="PF00400">
    <property type="entry name" value="WD40"/>
    <property type="match status" value="5"/>
</dbReference>
<feature type="repeat" description="WD" evidence="8">
    <location>
        <begin position="13"/>
        <end position="54"/>
    </location>
</feature>
<comment type="similarity">
    <text evidence="5">Belongs to the WD repeat MORG1 family.</text>
</comment>
<evidence type="ECO:0000256" key="1">
    <source>
        <dbReference type="ARBA" id="ARBA00004496"/>
    </source>
</evidence>
<sequence length="304" mass="33784">MAKPIAEKLLNTIDCKQNAVRAVRYNTDGQYCMTCGSNNQLKLWNPKRGSLLATYSGHGQEVMDAAAACDNAQLVSCGLDKNVILWDVADARVVRKFRGHAGCVNCVRFNEEATIVISASLDGSVRIWDCKSNRVIQVLDEAKDSVTSLWINNHEILTGSVDGRLRKYDIRQGQLFEDYLGRPINCVSMTRDEQCLLASSLDSTVRLFDKQTGELLNSYESHKNTQFKIDCCLNNFDTHIICGSEDGCVYTWDLVKATVTVKLLHKGVGVVSSLSPHPSEPMLLTAAEKKVFLWGPKDDDEQTT</sequence>
<comment type="subcellular location">
    <subcellularLocation>
        <location evidence="1">Cytoplasm</location>
    </subcellularLocation>
</comment>
<evidence type="ECO:0000313" key="9">
    <source>
        <dbReference type="EMBL" id="CAD5111978.1"/>
    </source>
</evidence>
<evidence type="ECO:0000256" key="7">
    <source>
        <dbReference type="ARBA" id="ARBA00042222"/>
    </source>
</evidence>
<dbReference type="AlphaFoldDB" id="A0A7I8V6Y5"/>
<keyword evidence="2" id="KW-0963">Cytoplasm</keyword>
<dbReference type="OrthoDB" id="71437at2759"/>
<evidence type="ECO:0000256" key="8">
    <source>
        <dbReference type="PROSITE-ProRule" id="PRU00221"/>
    </source>
</evidence>
<protein>
    <recommendedName>
        <fullName evidence="6">WD repeat domain-containing protein 83</fullName>
    </recommendedName>
    <alternativeName>
        <fullName evidence="7">Mitogen-activated protein kinase organizer 1</fullName>
    </alternativeName>
</protein>
<keyword evidence="3 8" id="KW-0853">WD repeat</keyword>
<dbReference type="InterPro" id="IPR020472">
    <property type="entry name" value="WD40_PAC1"/>
</dbReference>
<dbReference type="Proteomes" id="UP000549394">
    <property type="component" value="Unassembled WGS sequence"/>
</dbReference>
<dbReference type="GO" id="GO:0005737">
    <property type="term" value="C:cytoplasm"/>
    <property type="evidence" value="ECO:0007669"/>
    <property type="project" value="UniProtKB-SubCell"/>
</dbReference>
<accession>A0A7I8V6Y5</accession>
<dbReference type="InterPro" id="IPR019775">
    <property type="entry name" value="WD40_repeat_CS"/>
</dbReference>
<dbReference type="InterPro" id="IPR001680">
    <property type="entry name" value="WD40_rpt"/>
</dbReference>
<dbReference type="PROSITE" id="PS50294">
    <property type="entry name" value="WD_REPEATS_REGION"/>
    <property type="match status" value="1"/>
</dbReference>
<dbReference type="PANTHER" id="PTHR22842">
    <property type="entry name" value="WD40 REPEAT PROTEIN"/>
    <property type="match status" value="1"/>
</dbReference>
<evidence type="ECO:0000256" key="3">
    <source>
        <dbReference type="ARBA" id="ARBA00022574"/>
    </source>
</evidence>
<dbReference type="SUPFAM" id="SSF50978">
    <property type="entry name" value="WD40 repeat-like"/>
    <property type="match status" value="1"/>
</dbReference>
<feature type="repeat" description="WD" evidence="8">
    <location>
        <begin position="55"/>
        <end position="96"/>
    </location>
</feature>
<evidence type="ECO:0000256" key="4">
    <source>
        <dbReference type="ARBA" id="ARBA00022737"/>
    </source>
</evidence>
<dbReference type="PRINTS" id="PR00320">
    <property type="entry name" value="GPROTEINBRPT"/>
</dbReference>
<feature type="repeat" description="WD" evidence="8">
    <location>
        <begin position="97"/>
        <end position="138"/>
    </location>
</feature>
<name>A0A7I8V6Y5_9ANNE</name>
<reference evidence="9 10" key="1">
    <citation type="submission" date="2020-08" db="EMBL/GenBank/DDBJ databases">
        <authorList>
            <person name="Hejnol A."/>
        </authorList>
    </citation>
    <scope>NUCLEOTIDE SEQUENCE [LARGE SCALE GENOMIC DNA]</scope>
</reference>
<dbReference type="InterPro" id="IPR015943">
    <property type="entry name" value="WD40/YVTN_repeat-like_dom_sf"/>
</dbReference>
<dbReference type="Gene3D" id="2.130.10.10">
    <property type="entry name" value="YVTN repeat-like/Quinoprotein amine dehydrogenase"/>
    <property type="match status" value="1"/>
</dbReference>
<dbReference type="SMART" id="SM00320">
    <property type="entry name" value="WD40"/>
    <property type="match status" value="7"/>
</dbReference>
<evidence type="ECO:0000313" key="10">
    <source>
        <dbReference type="Proteomes" id="UP000549394"/>
    </source>
</evidence>
<dbReference type="InterPro" id="IPR051980">
    <property type="entry name" value="WD_repeat_MORG1"/>
</dbReference>
<keyword evidence="4" id="KW-0677">Repeat</keyword>
<proteinExistence type="inferred from homology"/>
<dbReference type="CDD" id="cd00200">
    <property type="entry name" value="WD40"/>
    <property type="match status" value="1"/>
</dbReference>
<dbReference type="GO" id="GO:0071013">
    <property type="term" value="C:catalytic step 2 spliceosome"/>
    <property type="evidence" value="ECO:0007669"/>
    <property type="project" value="TreeGrafter"/>
</dbReference>
<dbReference type="InterPro" id="IPR036322">
    <property type="entry name" value="WD40_repeat_dom_sf"/>
</dbReference>
<dbReference type="GO" id="GO:0000398">
    <property type="term" value="P:mRNA splicing, via spliceosome"/>
    <property type="evidence" value="ECO:0007669"/>
    <property type="project" value="TreeGrafter"/>
</dbReference>
<keyword evidence="10" id="KW-1185">Reference proteome</keyword>
<organism evidence="9 10">
    <name type="scientific">Dimorphilus gyrociliatus</name>
    <dbReference type="NCBI Taxonomy" id="2664684"/>
    <lineage>
        <taxon>Eukaryota</taxon>
        <taxon>Metazoa</taxon>
        <taxon>Spiralia</taxon>
        <taxon>Lophotrochozoa</taxon>
        <taxon>Annelida</taxon>
        <taxon>Polychaeta</taxon>
        <taxon>Polychaeta incertae sedis</taxon>
        <taxon>Dinophilidae</taxon>
        <taxon>Dimorphilus</taxon>
    </lineage>
</organism>